<name>A0A244CUS3_PSEDV</name>
<sequence length="93" mass="10689">MNPDIPRVSPTERDALLCTVKADFEQYQGSLIEGDKHGNGQKLKLFVMANVTTFHLIHNSSTAQEIDQFCKQYSWFYPLFATIKELFDDSEND</sequence>
<reference evidence="1 2" key="1">
    <citation type="submission" date="2017-02" db="EMBL/GenBank/DDBJ databases">
        <title>Pseudoalteromonas ulvae TC14 Genome.</title>
        <authorList>
            <person name="Molmeret M."/>
        </authorList>
    </citation>
    <scope>NUCLEOTIDE SEQUENCE [LARGE SCALE GENOMIC DNA]</scope>
    <source>
        <strain evidence="1">TC14</strain>
    </source>
</reference>
<dbReference type="RefSeq" id="WP_086742716.1">
    <property type="nucleotide sequence ID" value="NZ_MWPV01000001.1"/>
</dbReference>
<organism evidence="1 2">
    <name type="scientific">Pseudoalteromonas ulvae</name>
    <dbReference type="NCBI Taxonomy" id="107327"/>
    <lineage>
        <taxon>Bacteria</taxon>
        <taxon>Pseudomonadati</taxon>
        <taxon>Pseudomonadota</taxon>
        <taxon>Gammaproteobacteria</taxon>
        <taxon>Alteromonadales</taxon>
        <taxon>Pseudoalteromonadaceae</taxon>
        <taxon>Pseudoalteromonas</taxon>
    </lineage>
</organism>
<dbReference type="OrthoDB" id="6293024at2"/>
<proteinExistence type="predicted"/>
<protein>
    <submittedName>
        <fullName evidence="1">Uncharacterized protein</fullName>
    </submittedName>
</protein>
<dbReference type="EMBL" id="MWPV01000001">
    <property type="protein sequence ID" value="OUL59324.1"/>
    <property type="molecule type" value="Genomic_DNA"/>
</dbReference>
<accession>A0A244CUS3</accession>
<evidence type="ECO:0000313" key="2">
    <source>
        <dbReference type="Proteomes" id="UP000194841"/>
    </source>
</evidence>
<evidence type="ECO:0000313" key="1">
    <source>
        <dbReference type="EMBL" id="OUL59324.1"/>
    </source>
</evidence>
<keyword evidence="2" id="KW-1185">Reference proteome</keyword>
<dbReference type="AlphaFoldDB" id="A0A244CUS3"/>
<dbReference type="Proteomes" id="UP000194841">
    <property type="component" value="Unassembled WGS sequence"/>
</dbReference>
<comment type="caution">
    <text evidence="1">The sequence shown here is derived from an EMBL/GenBank/DDBJ whole genome shotgun (WGS) entry which is preliminary data.</text>
</comment>
<gene>
    <name evidence="1" type="ORF">B1199_03395</name>
</gene>